<organism evidence="2">
    <name type="scientific">Staphylothermus marinus</name>
    <dbReference type="NCBI Taxonomy" id="2280"/>
    <lineage>
        <taxon>Archaea</taxon>
        <taxon>Thermoproteota</taxon>
        <taxon>Thermoprotei</taxon>
        <taxon>Desulfurococcales</taxon>
        <taxon>Desulfurococcaceae</taxon>
        <taxon>Staphylothermus</taxon>
    </lineage>
</organism>
<dbReference type="Pfam" id="PF13596">
    <property type="entry name" value="PAS_10"/>
    <property type="match status" value="1"/>
</dbReference>
<comment type="caution">
    <text evidence="2">The sequence shown here is derived from an EMBL/GenBank/DDBJ whole genome shotgun (WGS) entry which is preliminary data.</text>
</comment>
<evidence type="ECO:0000259" key="1">
    <source>
        <dbReference type="Pfam" id="PF04282"/>
    </source>
</evidence>
<accession>A0A7C4D7N0</accession>
<reference evidence="2" key="1">
    <citation type="journal article" date="2020" name="mSystems">
        <title>Genome- and Community-Level Interaction Insights into Carbon Utilization and Element Cycling Functions of Hydrothermarchaeota in Hydrothermal Sediment.</title>
        <authorList>
            <person name="Zhou Z."/>
            <person name="Liu Y."/>
            <person name="Xu W."/>
            <person name="Pan J."/>
            <person name="Luo Z.H."/>
            <person name="Li M."/>
        </authorList>
    </citation>
    <scope>NUCLEOTIDE SEQUENCE [LARGE SCALE GENOMIC DNA]</scope>
    <source>
        <strain evidence="2">SpSt-642</strain>
    </source>
</reference>
<dbReference type="Gene3D" id="1.20.120.520">
    <property type="entry name" value="nmb1532 protein domain like"/>
    <property type="match status" value="1"/>
</dbReference>
<evidence type="ECO:0000313" key="2">
    <source>
        <dbReference type="EMBL" id="HGM59020.1"/>
    </source>
</evidence>
<dbReference type="PANTHER" id="PTHR39966">
    <property type="entry name" value="BLL2471 PROTEIN-RELATED"/>
    <property type="match status" value="1"/>
</dbReference>
<gene>
    <name evidence="2" type="ORF">ENU14_05500</name>
</gene>
<dbReference type="Gene3D" id="3.30.450.20">
    <property type="entry name" value="PAS domain"/>
    <property type="match status" value="1"/>
</dbReference>
<sequence>MSNKSIRSRIEFVKNILKEIHRGTSLSQIKEKYKDELSKITPLEILMAEQELLREGIEIQEILSLCDLHVELFRESLRGRELQGLVKGHPLDLLIRENEWIFKKAEVLGLYARMLLNTFNEDEAVRLAKEITQMLIDLKKIRTHYRKVQMLIFPYLERMGIIAIPRVMWGREDNVLVKLRSLYTEIQRDTSLSISKLHEFAKNVAVLSRDIGELVFRENKILYPAVYVLFPEGAWVAISEIADEIGYIVEIDQVEWRSDAKPIYPYEWEPSIDREQIEKLPVEFKQLLSQVINVDNYRVRRVGDIEFDTGFLNPDEIEGIFKHLPLELTYADVNDRVRFYTESELVKGFVRTKTIIGRRIPYCHPPRLEKYVMTNVEAIKQGKFKYREFWTMLGDKIMRVIITPVKNKDGELLGVLEIVEDLTDVVNNPEEVKKKIMVL</sequence>
<dbReference type="PANTHER" id="PTHR39966:SF3">
    <property type="entry name" value="DUF438 DOMAIN-CONTAINING PROTEIN"/>
    <property type="match status" value="1"/>
</dbReference>
<dbReference type="EMBL" id="DTBJ01000047">
    <property type="protein sequence ID" value="HGM59020.1"/>
    <property type="molecule type" value="Genomic_DNA"/>
</dbReference>
<protein>
    <submittedName>
        <fullName evidence="2">DUF438 domain-containing protein</fullName>
    </submittedName>
</protein>
<feature type="domain" description="DUF438" evidence="1">
    <location>
        <begin position="14"/>
        <end position="78"/>
    </location>
</feature>
<proteinExistence type="predicted"/>
<dbReference type="InterPro" id="IPR007380">
    <property type="entry name" value="DUF438"/>
</dbReference>
<dbReference type="Pfam" id="PF04282">
    <property type="entry name" value="DUF438"/>
    <property type="match status" value="1"/>
</dbReference>
<dbReference type="AlphaFoldDB" id="A0A7C4D7N0"/>
<dbReference type="GO" id="GO:0005886">
    <property type="term" value="C:plasma membrane"/>
    <property type="evidence" value="ECO:0007669"/>
    <property type="project" value="TreeGrafter"/>
</dbReference>
<name>A0A7C4D7N0_STAMA</name>